<dbReference type="EMBL" id="FR695875">
    <property type="protein sequence ID" value="CBX30449.1"/>
    <property type="molecule type" value="Genomic_DNA"/>
</dbReference>
<keyword evidence="1" id="KW-0812">Transmembrane</keyword>
<dbReference type="InterPro" id="IPR003346">
    <property type="entry name" value="Transposase_20"/>
</dbReference>
<evidence type="ECO:0000256" key="1">
    <source>
        <dbReference type="SAM" id="Phobius"/>
    </source>
</evidence>
<gene>
    <name evidence="3" type="ORF">N47_Q17720</name>
</gene>
<sequence>MQIRNSLLTKYFPEADCYLKNCADEYLAVIRWYLDPIKIVSTDFKEFVKHVTTKDRGDRQVQRLKKIYDLAEPSVGLPVNSATVFEAQMIVDRIRKVRQEVSQVMAEMKAVCGNLYGYSLLQTILGFVPYISALVLATIGNPFRFKSRKQVIRLAGLDLNANRSGKTSSDSVPVISKKGDTDLRYGLYQAGLVASNCNEIFRRLFHDMIDGRHGERGIRTKMRVKLAAKLLVIAWTMLKKNETFNPSYLMTD</sequence>
<keyword evidence="1" id="KW-0472">Membrane</keyword>
<keyword evidence="1" id="KW-1133">Transmembrane helix</keyword>
<dbReference type="GO" id="GO:0006313">
    <property type="term" value="P:DNA transposition"/>
    <property type="evidence" value="ECO:0007669"/>
    <property type="project" value="InterPro"/>
</dbReference>
<accession>E1YIQ5</accession>
<reference evidence="3" key="1">
    <citation type="journal article" date="2011" name="Environ. Microbiol.">
        <title>Genomic insights into the metabolic potential of the polycyclic aromatic hydrocarbon degrading sulfate-reducing Deltaproteobacterium N47.</title>
        <authorList>
            <person name="Bergmann F."/>
            <person name="Selesi D."/>
            <person name="Weinmaier T."/>
            <person name="Tischler P."/>
            <person name="Rattei T."/>
            <person name="Meckenstock R.U."/>
        </authorList>
    </citation>
    <scope>NUCLEOTIDE SEQUENCE</scope>
</reference>
<dbReference type="GO" id="GO:0003677">
    <property type="term" value="F:DNA binding"/>
    <property type="evidence" value="ECO:0007669"/>
    <property type="project" value="InterPro"/>
</dbReference>
<dbReference type="GO" id="GO:0004803">
    <property type="term" value="F:transposase activity"/>
    <property type="evidence" value="ECO:0007669"/>
    <property type="project" value="InterPro"/>
</dbReference>
<evidence type="ECO:0000259" key="2">
    <source>
        <dbReference type="Pfam" id="PF02371"/>
    </source>
</evidence>
<feature type="transmembrane region" description="Helical" evidence="1">
    <location>
        <begin position="115"/>
        <end position="139"/>
    </location>
</feature>
<organism evidence="3">
    <name type="scientific">uncultured Desulfobacterium sp</name>
    <dbReference type="NCBI Taxonomy" id="201089"/>
    <lineage>
        <taxon>Bacteria</taxon>
        <taxon>Pseudomonadati</taxon>
        <taxon>Thermodesulfobacteriota</taxon>
        <taxon>Desulfobacteria</taxon>
        <taxon>Desulfobacterales</taxon>
        <taxon>Desulfobacteriaceae</taxon>
        <taxon>Desulfobacterium</taxon>
        <taxon>environmental samples</taxon>
    </lineage>
</organism>
<dbReference type="Pfam" id="PF02371">
    <property type="entry name" value="Transposase_20"/>
    <property type="match status" value="1"/>
</dbReference>
<name>E1YIQ5_9BACT</name>
<protein>
    <recommendedName>
        <fullName evidence="2">Transposase IS116/IS110/IS902 C-terminal domain-containing protein</fullName>
    </recommendedName>
</protein>
<proteinExistence type="predicted"/>
<evidence type="ECO:0000313" key="3">
    <source>
        <dbReference type="EMBL" id="CBX30449.1"/>
    </source>
</evidence>
<dbReference type="PANTHER" id="PTHR33055">
    <property type="entry name" value="TRANSPOSASE FOR INSERTION SEQUENCE ELEMENT IS1111A"/>
    <property type="match status" value="1"/>
</dbReference>
<feature type="domain" description="Transposase IS116/IS110/IS902 C-terminal" evidence="2">
    <location>
        <begin position="119"/>
        <end position="204"/>
    </location>
</feature>
<dbReference type="AlphaFoldDB" id="E1YIQ5"/>
<dbReference type="InterPro" id="IPR047650">
    <property type="entry name" value="Transpos_IS110"/>
</dbReference>